<comment type="pathway">
    <text evidence="2">Amino-acid biosynthesis; L-lysine biosynthesis via DAP pathway; (S)-tetrahydrodipicolinate from L-aspartate: step 3/4.</text>
</comment>
<evidence type="ECO:0000256" key="2">
    <source>
        <dbReference type="ARBA" id="ARBA00005120"/>
    </source>
</evidence>
<reference evidence="16" key="1">
    <citation type="submission" date="2021-01" db="EMBL/GenBank/DDBJ databases">
        <authorList>
            <person name="Corre E."/>
            <person name="Pelletier E."/>
            <person name="Niang G."/>
            <person name="Scheremetjew M."/>
            <person name="Finn R."/>
            <person name="Kale V."/>
            <person name="Holt S."/>
            <person name="Cochrane G."/>
            <person name="Meng A."/>
            <person name="Brown T."/>
            <person name="Cohen L."/>
        </authorList>
    </citation>
    <scope>NUCLEOTIDE SEQUENCE</scope>
    <source>
        <strain evidence="16">CCMP3107</strain>
    </source>
</reference>
<keyword evidence="5" id="KW-0963">Cytoplasm</keyword>
<evidence type="ECO:0000256" key="13">
    <source>
        <dbReference type="PIRSR" id="PIRSR001365-1"/>
    </source>
</evidence>
<keyword evidence="9 12" id="KW-0456">Lyase</keyword>
<evidence type="ECO:0000256" key="1">
    <source>
        <dbReference type="ARBA" id="ARBA00003294"/>
    </source>
</evidence>
<feature type="binding site" evidence="14">
    <location>
        <position position="247"/>
    </location>
    <ligand>
        <name>pyruvate</name>
        <dbReference type="ChEBI" id="CHEBI:15361"/>
    </ligand>
</feature>
<dbReference type="InterPro" id="IPR013785">
    <property type="entry name" value="Aldolase_TIM"/>
</dbReference>
<evidence type="ECO:0000256" key="8">
    <source>
        <dbReference type="ARBA" id="ARBA00023154"/>
    </source>
</evidence>
<evidence type="ECO:0000256" key="4">
    <source>
        <dbReference type="ARBA" id="ARBA00012086"/>
    </source>
</evidence>
<dbReference type="EC" id="4.3.3.7" evidence="4"/>
<evidence type="ECO:0000313" key="16">
    <source>
        <dbReference type="EMBL" id="CAE0640644.1"/>
    </source>
</evidence>
<dbReference type="GO" id="GO:0009089">
    <property type="term" value="P:lysine biosynthetic process via diaminopimelate"/>
    <property type="evidence" value="ECO:0007669"/>
    <property type="project" value="UniProtKB-UniPathway"/>
</dbReference>
<evidence type="ECO:0000256" key="7">
    <source>
        <dbReference type="ARBA" id="ARBA00022915"/>
    </source>
</evidence>
<dbReference type="PANTHER" id="PTHR12128">
    <property type="entry name" value="DIHYDRODIPICOLINATE SYNTHASE"/>
    <property type="match status" value="1"/>
</dbReference>
<keyword evidence="15" id="KW-0732">Signal</keyword>
<dbReference type="PRINTS" id="PR00146">
    <property type="entry name" value="DHPICSNTHASE"/>
</dbReference>
<comment type="similarity">
    <text evidence="3 12">Belongs to the DapA family.</text>
</comment>
<dbReference type="InterPro" id="IPR005263">
    <property type="entry name" value="DapA"/>
</dbReference>
<keyword evidence="8" id="KW-0457">Lysine biosynthesis</keyword>
<feature type="active site" description="Schiff-base intermediate with substrate" evidence="13">
    <location>
        <position position="205"/>
    </location>
</feature>
<name>A0A6V1TZQ6_HETAK</name>
<proteinExistence type="inferred from homology"/>
<dbReference type="SUPFAM" id="SSF51569">
    <property type="entry name" value="Aldolase"/>
    <property type="match status" value="1"/>
</dbReference>
<gene>
    <name evidence="16" type="ORF">HAKA00212_LOCUS19465</name>
</gene>
<evidence type="ECO:0000256" key="9">
    <source>
        <dbReference type="ARBA" id="ARBA00023239"/>
    </source>
</evidence>
<dbReference type="Gene3D" id="3.20.20.70">
    <property type="entry name" value="Aldolase class I"/>
    <property type="match status" value="1"/>
</dbReference>
<protein>
    <recommendedName>
        <fullName evidence="4">4-hydroxy-tetrahydrodipicolinate synthase</fullName>
        <ecNumber evidence="4">4.3.3.7</ecNumber>
    </recommendedName>
</protein>
<dbReference type="InterPro" id="IPR020625">
    <property type="entry name" value="Schiff_base-form_aldolases_AS"/>
</dbReference>
<feature type="chain" id="PRO_5030160828" description="4-hydroxy-tetrahydrodipicolinate synthase" evidence="15">
    <location>
        <begin position="19"/>
        <end position="337"/>
    </location>
</feature>
<dbReference type="PANTHER" id="PTHR12128:SF66">
    <property type="entry name" value="4-HYDROXY-2-OXOGLUTARATE ALDOLASE, MITOCHONDRIAL"/>
    <property type="match status" value="1"/>
</dbReference>
<dbReference type="InterPro" id="IPR020624">
    <property type="entry name" value="Schiff_base-form_aldolases_CS"/>
</dbReference>
<evidence type="ECO:0000256" key="10">
    <source>
        <dbReference type="ARBA" id="ARBA00023270"/>
    </source>
</evidence>
<dbReference type="SMART" id="SM01130">
    <property type="entry name" value="DHDPS"/>
    <property type="match status" value="1"/>
</dbReference>
<dbReference type="EMBL" id="HBIU01043040">
    <property type="protein sequence ID" value="CAE0640644.1"/>
    <property type="molecule type" value="Transcribed_RNA"/>
</dbReference>
<dbReference type="UniPathway" id="UPA00034">
    <property type="reaction ID" value="UER00017"/>
</dbReference>
<evidence type="ECO:0000256" key="14">
    <source>
        <dbReference type="PIRSR" id="PIRSR001365-2"/>
    </source>
</evidence>
<organism evidence="16">
    <name type="scientific">Heterosigma akashiwo</name>
    <name type="common">Chromophytic alga</name>
    <name type="synonym">Heterosigma carterae</name>
    <dbReference type="NCBI Taxonomy" id="2829"/>
    <lineage>
        <taxon>Eukaryota</taxon>
        <taxon>Sar</taxon>
        <taxon>Stramenopiles</taxon>
        <taxon>Ochrophyta</taxon>
        <taxon>Raphidophyceae</taxon>
        <taxon>Chattonellales</taxon>
        <taxon>Chattonellaceae</taxon>
        <taxon>Heterosigma</taxon>
    </lineage>
</organism>
<keyword evidence="10" id="KW-0704">Schiff base</keyword>
<dbReference type="CDD" id="cd00950">
    <property type="entry name" value="DHDPS"/>
    <property type="match status" value="1"/>
</dbReference>
<dbReference type="AlphaFoldDB" id="A0A6V1TZQ6"/>
<sequence>MLLLKLVQLIAVVAACSAFVAPGSNVLGKHRSSSAISMMADRMPMSDGSNVAIITPMKPNGDIDEGAFREILRWHVECETDGIVALGTTGEASTLNMDERAQVLKIVVEEVKGKIPIIAGTGTIKTSGCIEMAQQAKDMGADATLVVTPYYVKPPQRALITHYTAIANAVDLPIMLYNVPGRTGCDMKPETVAELAKVKNIVAVKEATGDNSRVATLRELCGPDFKLYSGEDAAGKDFVLSGGNGVVSVTSNVAPAEMHQMMMAALKGDAAKATEIDDALQMLHKRLFLEANPIPVKWALHRMGRADVGVRPPLCPLDPALDAPLCEALQAAGIPTV</sequence>
<dbReference type="GO" id="GO:0019877">
    <property type="term" value="P:diaminopimelate biosynthetic process"/>
    <property type="evidence" value="ECO:0007669"/>
    <property type="project" value="UniProtKB-KW"/>
</dbReference>
<evidence type="ECO:0000256" key="15">
    <source>
        <dbReference type="SAM" id="SignalP"/>
    </source>
</evidence>
<dbReference type="InterPro" id="IPR002220">
    <property type="entry name" value="DapA-like"/>
</dbReference>
<evidence type="ECO:0000256" key="3">
    <source>
        <dbReference type="ARBA" id="ARBA00007592"/>
    </source>
</evidence>
<dbReference type="PROSITE" id="PS51257">
    <property type="entry name" value="PROKAR_LIPOPROTEIN"/>
    <property type="match status" value="1"/>
</dbReference>
<feature type="binding site" evidence="14">
    <location>
        <position position="89"/>
    </location>
    <ligand>
        <name>pyruvate</name>
        <dbReference type="ChEBI" id="CHEBI:15361"/>
    </ligand>
</feature>
<dbReference type="PROSITE" id="PS00665">
    <property type="entry name" value="DHDPS_1"/>
    <property type="match status" value="1"/>
</dbReference>
<feature type="active site" description="Proton donor/acceptor" evidence="13">
    <location>
        <position position="177"/>
    </location>
</feature>
<dbReference type="NCBIfam" id="TIGR00674">
    <property type="entry name" value="dapA"/>
    <property type="match status" value="1"/>
</dbReference>
<comment type="catalytic activity">
    <reaction evidence="11">
        <text>L-aspartate 4-semialdehyde + pyruvate = (2S,4S)-4-hydroxy-2,3,4,5-tetrahydrodipicolinate + H2O + H(+)</text>
        <dbReference type="Rhea" id="RHEA:34171"/>
        <dbReference type="ChEBI" id="CHEBI:15361"/>
        <dbReference type="ChEBI" id="CHEBI:15377"/>
        <dbReference type="ChEBI" id="CHEBI:15378"/>
        <dbReference type="ChEBI" id="CHEBI:67139"/>
        <dbReference type="ChEBI" id="CHEBI:537519"/>
        <dbReference type="EC" id="4.3.3.7"/>
    </reaction>
</comment>
<dbReference type="GO" id="GO:0008840">
    <property type="term" value="F:4-hydroxy-tetrahydrodipicolinate synthase activity"/>
    <property type="evidence" value="ECO:0007669"/>
    <property type="project" value="UniProtKB-EC"/>
</dbReference>
<dbReference type="PIRSF" id="PIRSF001365">
    <property type="entry name" value="DHDPS"/>
    <property type="match status" value="1"/>
</dbReference>
<evidence type="ECO:0000256" key="12">
    <source>
        <dbReference type="PIRNR" id="PIRNR001365"/>
    </source>
</evidence>
<evidence type="ECO:0000256" key="6">
    <source>
        <dbReference type="ARBA" id="ARBA00022605"/>
    </source>
</evidence>
<evidence type="ECO:0000256" key="11">
    <source>
        <dbReference type="ARBA" id="ARBA00047836"/>
    </source>
</evidence>
<keyword evidence="6" id="KW-0028">Amino-acid biosynthesis</keyword>
<dbReference type="HAMAP" id="MF_00418">
    <property type="entry name" value="DapA"/>
    <property type="match status" value="1"/>
</dbReference>
<dbReference type="Pfam" id="PF00701">
    <property type="entry name" value="DHDPS"/>
    <property type="match status" value="1"/>
</dbReference>
<feature type="signal peptide" evidence="15">
    <location>
        <begin position="1"/>
        <end position="18"/>
    </location>
</feature>
<keyword evidence="7" id="KW-0220">Diaminopimelate biosynthesis</keyword>
<dbReference type="PROSITE" id="PS00666">
    <property type="entry name" value="DHDPS_2"/>
    <property type="match status" value="1"/>
</dbReference>
<evidence type="ECO:0000256" key="5">
    <source>
        <dbReference type="ARBA" id="ARBA00022490"/>
    </source>
</evidence>
<comment type="function">
    <text evidence="1">Catalyzes the condensation of (S)-aspartate-beta-semialdehyde [(S)-ASA] and pyruvate to 4-hydroxy-tetrahydrodipicolinate (HTPA).</text>
</comment>
<accession>A0A6V1TZQ6</accession>